<sequence>MIFKKKHTIKLIKIITLFTIGLIVFAQCKKRSAQSIKTEKESLIKKEANSEYVYLLDKQPVYRDSIYNIYISEINSDTEIIFIKSDTLSEKQRKSKFFVHVYPADKNELDEGMNFIGLDFKNNSQQFIYNGRKYFVSSTTLPYINIDKINVGQYAFNGDSSINWRIKELLKRESVLKILDVNKENIFMFDKFEEK</sequence>
<proteinExistence type="predicted"/>
<evidence type="ECO:0000313" key="2">
    <source>
        <dbReference type="Proteomes" id="UP001252186"/>
    </source>
</evidence>
<protein>
    <recommendedName>
        <fullName evidence="3">Lipoprotein</fullName>
    </recommendedName>
</protein>
<dbReference type="RefSeq" id="WP_311594241.1">
    <property type="nucleotide sequence ID" value="NZ_JAVRHV010000008.1"/>
</dbReference>
<dbReference type="Proteomes" id="UP001252186">
    <property type="component" value="Unassembled WGS sequence"/>
</dbReference>
<evidence type="ECO:0008006" key="3">
    <source>
        <dbReference type="Google" id="ProtNLM"/>
    </source>
</evidence>
<evidence type="ECO:0000313" key="1">
    <source>
        <dbReference type="EMBL" id="MDT0554156.1"/>
    </source>
</evidence>
<gene>
    <name evidence="1" type="ORF">RM519_12925</name>
</gene>
<accession>A0ABU2Y8H2</accession>
<name>A0ABU2Y8H2_9FLAO</name>
<reference evidence="1 2" key="1">
    <citation type="submission" date="2023-09" db="EMBL/GenBank/DDBJ databases">
        <authorList>
            <person name="Rey-Velasco X."/>
        </authorList>
    </citation>
    <scope>NUCLEOTIDE SEQUENCE [LARGE SCALE GENOMIC DNA]</scope>
    <source>
        <strain evidence="1 2">P050</strain>
    </source>
</reference>
<organism evidence="1 2">
    <name type="scientific">Urechidicola vernalis</name>
    <dbReference type="NCBI Taxonomy" id="3075600"/>
    <lineage>
        <taxon>Bacteria</taxon>
        <taxon>Pseudomonadati</taxon>
        <taxon>Bacteroidota</taxon>
        <taxon>Flavobacteriia</taxon>
        <taxon>Flavobacteriales</taxon>
        <taxon>Flavobacteriaceae</taxon>
        <taxon>Urechidicola</taxon>
    </lineage>
</organism>
<keyword evidence="2" id="KW-1185">Reference proteome</keyword>
<comment type="caution">
    <text evidence="1">The sequence shown here is derived from an EMBL/GenBank/DDBJ whole genome shotgun (WGS) entry which is preliminary data.</text>
</comment>
<dbReference type="EMBL" id="JAVRHV010000008">
    <property type="protein sequence ID" value="MDT0554156.1"/>
    <property type="molecule type" value="Genomic_DNA"/>
</dbReference>